<dbReference type="SMART" id="SM00823">
    <property type="entry name" value="PKS_PP"/>
    <property type="match status" value="3"/>
</dbReference>
<dbReference type="CDD" id="cd05930">
    <property type="entry name" value="A_NRPS"/>
    <property type="match status" value="1"/>
</dbReference>
<organism evidence="6 7">
    <name type="scientific">Lentzea waywayandensis</name>
    <dbReference type="NCBI Taxonomy" id="84724"/>
    <lineage>
        <taxon>Bacteria</taxon>
        <taxon>Bacillati</taxon>
        <taxon>Actinomycetota</taxon>
        <taxon>Actinomycetes</taxon>
        <taxon>Pseudonocardiales</taxon>
        <taxon>Pseudonocardiaceae</taxon>
        <taxon>Lentzea</taxon>
    </lineage>
</organism>
<dbReference type="Gene3D" id="3.40.50.12780">
    <property type="entry name" value="N-terminal domain of ligase-like"/>
    <property type="match status" value="4"/>
</dbReference>
<dbReference type="GO" id="GO:0008610">
    <property type="term" value="P:lipid biosynthetic process"/>
    <property type="evidence" value="ECO:0007669"/>
    <property type="project" value="UniProtKB-ARBA"/>
</dbReference>
<protein>
    <submittedName>
        <fullName evidence="6">Amino acid adenylation domain-containing protein</fullName>
    </submittedName>
</protein>
<dbReference type="PROSITE" id="PS50075">
    <property type="entry name" value="CARRIER"/>
    <property type="match status" value="3"/>
</dbReference>
<evidence type="ECO:0000256" key="3">
    <source>
        <dbReference type="ARBA" id="ARBA00022553"/>
    </source>
</evidence>
<dbReference type="Pfam" id="PF00550">
    <property type="entry name" value="PP-binding"/>
    <property type="match status" value="3"/>
</dbReference>
<comment type="cofactor">
    <cofactor evidence="1">
        <name>pantetheine 4'-phosphate</name>
        <dbReference type="ChEBI" id="CHEBI:47942"/>
    </cofactor>
</comment>
<dbReference type="Gene3D" id="3.30.559.10">
    <property type="entry name" value="Chloramphenicol acetyltransferase-like domain"/>
    <property type="match status" value="3"/>
</dbReference>
<dbReference type="SUPFAM" id="SSF56801">
    <property type="entry name" value="Acetyl-CoA synthetase-like"/>
    <property type="match status" value="3"/>
</dbReference>
<dbReference type="GO" id="GO:0043041">
    <property type="term" value="P:amino acid activation for nonribosomal peptide biosynthetic process"/>
    <property type="evidence" value="ECO:0007669"/>
    <property type="project" value="TreeGrafter"/>
</dbReference>
<reference evidence="7" key="1">
    <citation type="submission" date="2016-10" db="EMBL/GenBank/DDBJ databases">
        <authorList>
            <person name="Varghese N."/>
            <person name="Submissions S."/>
        </authorList>
    </citation>
    <scope>NUCLEOTIDE SEQUENCE [LARGE SCALE GENOMIC DNA]</scope>
    <source>
        <strain evidence="7">DSM 44232</strain>
    </source>
</reference>
<feature type="domain" description="Carrier" evidence="5">
    <location>
        <begin position="738"/>
        <end position="812"/>
    </location>
</feature>
<dbReference type="InterPro" id="IPR036736">
    <property type="entry name" value="ACP-like_sf"/>
</dbReference>
<dbReference type="Pfam" id="PF13193">
    <property type="entry name" value="AMP-binding_C"/>
    <property type="match status" value="2"/>
</dbReference>
<evidence type="ECO:0000256" key="4">
    <source>
        <dbReference type="SAM" id="MobiDB-lite"/>
    </source>
</evidence>
<dbReference type="FunFam" id="1.10.1200.10:FF:000005">
    <property type="entry name" value="Nonribosomal peptide synthetase 1"/>
    <property type="match status" value="1"/>
</dbReference>
<dbReference type="InterPro" id="IPR006162">
    <property type="entry name" value="Ppantetheine_attach_site"/>
</dbReference>
<dbReference type="GO" id="GO:0044550">
    <property type="term" value="P:secondary metabolite biosynthetic process"/>
    <property type="evidence" value="ECO:0007669"/>
    <property type="project" value="TreeGrafter"/>
</dbReference>
<dbReference type="Gene3D" id="3.40.50.1820">
    <property type="entry name" value="alpha/beta hydrolase"/>
    <property type="match status" value="1"/>
</dbReference>
<dbReference type="InterPro" id="IPR010071">
    <property type="entry name" value="AA_adenyl_dom"/>
</dbReference>
<dbReference type="RefSeq" id="WP_093605564.1">
    <property type="nucleotide sequence ID" value="NZ_FOYL01000017.1"/>
</dbReference>
<dbReference type="PANTHER" id="PTHR45527:SF1">
    <property type="entry name" value="FATTY ACID SYNTHASE"/>
    <property type="match status" value="1"/>
</dbReference>
<dbReference type="GO" id="GO:0005829">
    <property type="term" value="C:cytosol"/>
    <property type="evidence" value="ECO:0007669"/>
    <property type="project" value="TreeGrafter"/>
</dbReference>
<dbReference type="InterPro" id="IPR009081">
    <property type="entry name" value="PP-bd_ACP"/>
</dbReference>
<dbReference type="PANTHER" id="PTHR45527">
    <property type="entry name" value="NONRIBOSOMAL PEPTIDE SYNTHETASE"/>
    <property type="match status" value="1"/>
</dbReference>
<dbReference type="Pfam" id="PF00668">
    <property type="entry name" value="Condensation"/>
    <property type="match status" value="4"/>
</dbReference>
<dbReference type="InterPro" id="IPR045851">
    <property type="entry name" value="AMP-bd_C_sf"/>
</dbReference>
<dbReference type="Pfam" id="PF00501">
    <property type="entry name" value="AMP-binding"/>
    <property type="match status" value="3"/>
</dbReference>
<dbReference type="InterPro" id="IPR025110">
    <property type="entry name" value="AMP-bd_C"/>
</dbReference>
<dbReference type="OrthoDB" id="2378856at2"/>
<dbReference type="CDD" id="cd19531">
    <property type="entry name" value="LCL_NRPS-like"/>
    <property type="match status" value="1"/>
</dbReference>
<evidence type="ECO:0000259" key="5">
    <source>
        <dbReference type="PROSITE" id="PS50075"/>
    </source>
</evidence>
<feature type="domain" description="Carrier" evidence="5">
    <location>
        <begin position="2731"/>
        <end position="2806"/>
    </location>
</feature>
<dbReference type="FunFam" id="2.30.38.10:FF:000001">
    <property type="entry name" value="Non-ribosomal peptide synthetase PvdI"/>
    <property type="match status" value="2"/>
</dbReference>
<dbReference type="InterPro" id="IPR000873">
    <property type="entry name" value="AMP-dep_synth/lig_dom"/>
</dbReference>
<accession>A0A1I6FGP9</accession>
<keyword evidence="2" id="KW-0596">Phosphopantetheine</keyword>
<evidence type="ECO:0000313" key="7">
    <source>
        <dbReference type="Proteomes" id="UP000198583"/>
    </source>
</evidence>
<dbReference type="InterPro" id="IPR023213">
    <property type="entry name" value="CAT-like_dom_sf"/>
</dbReference>
<dbReference type="Gene3D" id="3.30.559.30">
    <property type="entry name" value="Nonribosomal peptide synthetase, condensation domain"/>
    <property type="match status" value="3"/>
</dbReference>
<dbReference type="InterPro" id="IPR020845">
    <property type="entry name" value="AMP-binding_CS"/>
</dbReference>
<name>A0A1I6FGP9_9PSEU</name>
<dbReference type="Gene3D" id="3.30.300.30">
    <property type="match status" value="2"/>
</dbReference>
<keyword evidence="3" id="KW-0597">Phosphoprotein</keyword>
<dbReference type="Proteomes" id="UP000198583">
    <property type="component" value="Unassembled WGS sequence"/>
</dbReference>
<dbReference type="InterPro" id="IPR020806">
    <property type="entry name" value="PKS_PP-bd"/>
</dbReference>
<dbReference type="InterPro" id="IPR001242">
    <property type="entry name" value="Condensation_dom"/>
</dbReference>
<dbReference type="GO" id="GO:0031177">
    <property type="term" value="F:phosphopantetheine binding"/>
    <property type="evidence" value="ECO:0007669"/>
    <property type="project" value="InterPro"/>
</dbReference>
<dbReference type="STRING" id="84724.SAMN04488564_11744"/>
<dbReference type="PROSITE" id="PS00455">
    <property type="entry name" value="AMP_BINDING"/>
    <property type="match status" value="2"/>
</dbReference>
<dbReference type="NCBIfam" id="TIGR01733">
    <property type="entry name" value="AA-adenyl-dom"/>
    <property type="match status" value="2"/>
</dbReference>
<evidence type="ECO:0000256" key="2">
    <source>
        <dbReference type="ARBA" id="ARBA00022450"/>
    </source>
</evidence>
<gene>
    <name evidence="6" type="ORF">SAMN04488564_11744</name>
</gene>
<sequence length="2824" mass="302273">MTTTLTEAQRALLARMSAPPGEREGLFPATAAQRGLWLHDQVRPGDSAYHMPALLRLRGELDVARLSQTLQDLVDRHESLRTTFVAVDGRPLQRVAAAQEHHLSVVDSAGRPPDEVIAEARAAALEPFLLRSGPLFRSVLWRLGPRDHLLLLVVHHIVADGVAVSVLFAELAGAPAMPAAHPVDLALREVAAGGQDDAYWADLLAGWTRPPLPLISGEPGCRTSHHRAPDVRGIVKDATEYAAWLAAAAAAWGRLTGRTDVVIGTPFAGRGTPETQNTVGFLVTTLPVRLRWDRTTTFHDLVGVAGDAVRSAITHAAVVQRPRLFDLLLTITPDLPVGRLSGADAEVLPVEARAAKFALTLDVNARGLTCVHDTAMLDADVVTGVVTAMRAMIADPLRPIEDVELARFPRKVGIRSLVPRGDLTHRADRLARTIRSHCDDVTLASRPVAVFAPAGTDLAVACLAVVRAGGHHLVLNPDDPADRVWTAVAEHDPCLVVTAGSTSMAGFSGVPRISADSSADPGGVLPAPHPRLPAAVVPPGVVVSQGDLARLAAGAPSGRVAPVGSADAVVELWRTLSSHQEVEPGDRPWWHDGDTRVLDARLRQLPTGWPGELCVALDGVGFADLPRLTAERLVPGTRTRLLRTGLQAVAHANGAIELVSLERWLREQDGITDAAVVHLDGATVAYLVTTADHDDLRARLGGHAPDAFVTVDAIPRTHDGQPDTSRLVPPPDRQPPAGALEELVARCWAEVLGVDPAVIARTDDFFALGGHSLLAIRLAARLSRELHRDVGVAAVFGHPTVAGTARAVEETQERIPLRRGESAESPLSFAQQRLWFTQRYDPGSARFTVPLAVRLEGDLDLTALRRALVVVVDRHEPLRSLVDDGVLRVSAKADPVLSVVDAQFEEDALGLLEEAARTPFDLTTEHPLRALVVRLTNTDHVLLLTVHHIACDGWSVGVLAGELSAAYGAIRENRPVELPELPIGYGDFARWQRELPHDDLARHWERRLDGASLVLDLPADKPRPAVFRGRGGTLPIGLESDATAAVRRVAAAHDVTSFMVLLTGLAIVLRRCSGQDDLVIGTPIAGRERPEVEHLIGCFIDVAPLRLDLSGDPSVSEVLRRVRDTCLDAYAHQGLPFERLVERLRPERDLSRTPVFQVMLALESGPVPAPEFPGVAATPIRVDNGTAQHDLTFWLRDQPEEIGGHVEFNLDVFSELGVERLVERLGTVLERLAGLAGDTPVSEVEVMSDGERRWLRHLGRGVTAPVRRGSVAGAVDLRAVVSDDDADLSASQILRRADEIATSLVAKGVRRGDVVGVLLPRSAHAVEALLGVWLAGAAYLPLDPAFPDARLRAMVADSGAKLVLHRTDDLTGAACALPEVTGNDRAYVMYTSGSTGRPKGVLVPHDAVLNLLDSMTGTWRLTPGDTVVAVTTLSFDISVLELFGPLLAGARLVVASADQAADPVALAGLITRRRATVVQATPSTWRMLLDSGARLPAGLRAWCGGEALPADVARALLAAGLAVGNQYGPTETTIWSTVDTVTDPDAIGLGRPIANTDLAILDDALRPVPVGALGEVCLGGTGVAHGYHRRPGLTAERFVPSPFAAGQRMYRTGDLARFTQDGVLRFEGRRDAQVKIRGHRIEPGEVEARLTDHPEVTEAVVVARDDRLVAYVVGAAAAEELRAHLRDSLPEYMVPSVFVELARVPHTPNGKVDRARLPDPAGTVMSAPRAAPRSPAEQTLQRIWADVLDLRPEDVSIFDSFFDLGGHSMLAIRMVTRLGHRVALREVFEHPTIAELATRLAPEAVASPIEPSTRAELSSAQERLWFLHRLDGPNPVYNMPFALRLSGVLDVTALAAAFTDLQTRHEVLRTVFPEQGGVPRPVVHEPADVLTVAEVTEAELDARVATAAAHAFDLTTGSPLRAWLFRLHEQDHVLLIVLHHIAGDESSMRPFLTDLTTAYAARSRGEAPGWAPLPVQYADYAAWQRRQHEDSLPFWRERLADLPARLRLPGERPGPARPAHRGNTVHFGLGADLHTALLDLAARHSATPFMVWQAAVAVLLHRMGAGADIPLGTPADTRGHAGLDDLVGLFLNAIVLRTDVSGDPGFATLLASVRDADLAAFEHADLPFDRLVEALNPVRSPGAHPLFGVYVAYRGEAAASPALPGLSARSHPVPESSAKADLAFALDHTGQAAIVYATERFDRATVVGLGARLHEVLRQVAADPDLPISRVEVLAHDERDRMLGGWNDTACELPDACFADLFEARATVRPDHPAVVFGDTTLTYAQLDSAANRLAHKLIGYGAGPDRLVGIALPRSLEMVVAMVAVLKSGAGYLPLDPAHPAHRLDLMITDAAPVFVLRPDDLGTTGYPDHPPDRRSSATSLAYVIYTSGSTGVPKGVAVTHTGVQGLVATATGRCGVSADSRVVQFASISFDVAFWELCMSLLVGGTLVIAPSEVRLPDRTLTDFLAHNEITHVALPPSLLAVLPEGCELPAGVTVLTGSETVPAEVVGRHGPGRTLFNAYGPTEATVNSTLWRATGDPVEAVPIGVPDPDTTVYVLDGLRLVPPGVAGELCIAGRGLARGYLNRPGATAAAFVPDPFGRPGGRMYRTGDLARWTADGQLEFIGRADLQVQVRGFRVEPGEVEAALRRHPSVREAVVVADTPGPGQTRLVAYVVTDAVERLRDHLRELLPAHMVPSVFVPMDRIPRATNGKLDRSNLPRPGVTAVRVQEPPATELEKAVAAVMCEILGVDDIGLHDDLFELGGHSLQIPRIAVGVRERTGQDISVKDVFLAPTVAGVVAALGQGTPTAAITAVDRAARRRVAP</sequence>
<dbReference type="SUPFAM" id="SSF47336">
    <property type="entry name" value="ACP-like"/>
    <property type="match status" value="3"/>
</dbReference>
<dbReference type="InterPro" id="IPR029058">
    <property type="entry name" value="AB_hydrolase_fold"/>
</dbReference>
<dbReference type="FunFam" id="3.40.50.12780:FF:000012">
    <property type="entry name" value="Non-ribosomal peptide synthetase"/>
    <property type="match status" value="1"/>
</dbReference>
<feature type="domain" description="Carrier" evidence="5">
    <location>
        <begin position="1731"/>
        <end position="1804"/>
    </location>
</feature>
<evidence type="ECO:0000313" key="6">
    <source>
        <dbReference type="EMBL" id="SFR29120.1"/>
    </source>
</evidence>
<dbReference type="GO" id="GO:0003824">
    <property type="term" value="F:catalytic activity"/>
    <property type="evidence" value="ECO:0007669"/>
    <property type="project" value="InterPro"/>
</dbReference>
<evidence type="ECO:0000256" key="1">
    <source>
        <dbReference type="ARBA" id="ARBA00001957"/>
    </source>
</evidence>
<dbReference type="SUPFAM" id="SSF52777">
    <property type="entry name" value="CoA-dependent acyltransferases"/>
    <property type="match status" value="6"/>
</dbReference>
<feature type="region of interest" description="Disordered" evidence="4">
    <location>
        <begin position="715"/>
        <end position="734"/>
    </location>
</feature>
<dbReference type="PROSITE" id="PS00012">
    <property type="entry name" value="PHOSPHOPANTETHEINE"/>
    <property type="match status" value="2"/>
</dbReference>
<dbReference type="Gene3D" id="1.10.1200.10">
    <property type="entry name" value="ACP-like"/>
    <property type="match status" value="2"/>
</dbReference>
<dbReference type="EMBL" id="FOYL01000017">
    <property type="protein sequence ID" value="SFR29120.1"/>
    <property type="molecule type" value="Genomic_DNA"/>
</dbReference>
<dbReference type="InterPro" id="IPR042099">
    <property type="entry name" value="ANL_N_sf"/>
</dbReference>
<dbReference type="CDD" id="cd19540">
    <property type="entry name" value="LCL_NRPS-like"/>
    <property type="match status" value="1"/>
</dbReference>
<proteinExistence type="predicted"/>
<keyword evidence="7" id="KW-1185">Reference proteome</keyword>